<evidence type="ECO:0000256" key="6">
    <source>
        <dbReference type="ARBA" id="ARBA00022989"/>
    </source>
</evidence>
<evidence type="ECO:0000256" key="3">
    <source>
        <dbReference type="ARBA" id="ARBA00022475"/>
    </source>
</evidence>
<dbReference type="AlphaFoldDB" id="A8F391"/>
<dbReference type="Pfam" id="PF04290">
    <property type="entry name" value="DctQ"/>
    <property type="match status" value="1"/>
</dbReference>
<feature type="domain" description="Tripartite ATP-independent periplasmic transporters DctQ component" evidence="10">
    <location>
        <begin position="23"/>
        <end position="141"/>
    </location>
</feature>
<keyword evidence="4" id="KW-0997">Cell inner membrane</keyword>
<dbReference type="OrthoDB" id="9814265at2"/>
<evidence type="ECO:0000256" key="4">
    <source>
        <dbReference type="ARBA" id="ARBA00022519"/>
    </source>
</evidence>
<comment type="subcellular location">
    <subcellularLocation>
        <location evidence="1">Cell inner membrane</location>
        <topology evidence="1">Multi-pass membrane protein</topology>
    </subcellularLocation>
</comment>
<accession>A8F391</accession>
<sequence precursor="true">MRKIDEFLLKFEKNAAKILILVMVILVFASGIMRFLRYPINWAVDMSTFMFAWACFFAADVAWREGKMMTVDLFVKRLSRKVQKILRLANYFIIAAFLIYLVIWGFYLSYTTRFRTFVGIPNFSYTWVTLSIPIGAILMLRTTFLKIKSEFAENKERASTEGEDK</sequence>
<dbReference type="PANTHER" id="PTHR35011:SF2">
    <property type="entry name" value="2,3-DIKETO-L-GULONATE TRAP TRANSPORTER SMALL PERMEASE PROTEIN YIAM"/>
    <property type="match status" value="1"/>
</dbReference>
<dbReference type="KEGG" id="tle:Tlet_0053"/>
<evidence type="ECO:0000256" key="7">
    <source>
        <dbReference type="ARBA" id="ARBA00023136"/>
    </source>
</evidence>
<evidence type="ECO:0000256" key="5">
    <source>
        <dbReference type="ARBA" id="ARBA00022692"/>
    </source>
</evidence>
<keyword evidence="2" id="KW-0813">Transport</keyword>
<feature type="transmembrane region" description="Helical" evidence="9">
    <location>
        <begin position="127"/>
        <end position="147"/>
    </location>
</feature>
<evidence type="ECO:0000259" key="10">
    <source>
        <dbReference type="Pfam" id="PF04290"/>
    </source>
</evidence>
<reference evidence="11 12" key="2">
    <citation type="journal article" date="2009" name="Proc. Natl. Acad. Sci. U.S.A.">
        <title>On the chimeric nature, thermophilic origin, and phylogenetic placement of the Thermotogales.</title>
        <authorList>
            <person name="Zhaxybayeva O."/>
            <person name="Swithers K.S."/>
            <person name="Lapierre P."/>
            <person name="Fournier G.P."/>
            <person name="Bickhart D.M."/>
            <person name="DeBoy R.T."/>
            <person name="Nelson K.E."/>
            <person name="Nesbo C.L."/>
            <person name="Doolittle W.F."/>
            <person name="Gogarten J.P."/>
            <person name="Noll K.M."/>
        </authorList>
    </citation>
    <scope>NUCLEOTIDE SEQUENCE [LARGE SCALE GENOMIC DNA]</scope>
    <source>
        <strain evidence="12">ATCC BAA-301 / DSM 14385 / NBRC 107922 / TMO</strain>
    </source>
</reference>
<evidence type="ECO:0000256" key="8">
    <source>
        <dbReference type="ARBA" id="ARBA00038436"/>
    </source>
</evidence>
<gene>
    <name evidence="11" type="ordered locus">Tlet_0053</name>
</gene>
<organism evidence="11 12">
    <name type="scientific">Pseudothermotoga lettingae (strain ATCC BAA-301 / DSM 14385 / NBRC 107922 / TMO)</name>
    <name type="common">Thermotoga lettingae</name>
    <dbReference type="NCBI Taxonomy" id="416591"/>
    <lineage>
        <taxon>Bacteria</taxon>
        <taxon>Thermotogati</taxon>
        <taxon>Thermotogota</taxon>
        <taxon>Thermotogae</taxon>
        <taxon>Thermotogales</taxon>
        <taxon>Thermotogaceae</taxon>
        <taxon>Pseudothermotoga</taxon>
    </lineage>
</organism>
<evidence type="ECO:0000256" key="2">
    <source>
        <dbReference type="ARBA" id="ARBA00022448"/>
    </source>
</evidence>
<dbReference type="InterPro" id="IPR055348">
    <property type="entry name" value="DctQ"/>
</dbReference>
<dbReference type="STRING" id="416591.Tlet_0053"/>
<evidence type="ECO:0000313" key="11">
    <source>
        <dbReference type="EMBL" id="ABV32625.1"/>
    </source>
</evidence>
<feature type="transmembrane region" description="Helical" evidence="9">
    <location>
        <begin position="18"/>
        <end position="36"/>
    </location>
</feature>
<dbReference type="GO" id="GO:0015740">
    <property type="term" value="P:C4-dicarboxylate transport"/>
    <property type="evidence" value="ECO:0007669"/>
    <property type="project" value="TreeGrafter"/>
</dbReference>
<keyword evidence="5 9" id="KW-0812">Transmembrane</keyword>
<evidence type="ECO:0000256" key="9">
    <source>
        <dbReference type="SAM" id="Phobius"/>
    </source>
</evidence>
<keyword evidence="12" id="KW-1185">Reference proteome</keyword>
<feature type="transmembrane region" description="Helical" evidence="9">
    <location>
        <begin position="84"/>
        <end position="107"/>
    </location>
</feature>
<evidence type="ECO:0000313" key="12">
    <source>
        <dbReference type="Proteomes" id="UP000002016"/>
    </source>
</evidence>
<keyword evidence="6 9" id="KW-1133">Transmembrane helix</keyword>
<dbReference type="Proteomes" id="UP000002016">
    <property type="component" value="Chromosome"/>
</dbReference>
<proteinExistence type="inferred from homology"/>
<protein>
    <submittedName>
        <fullName evidence="11">Tripartite ATP-independent periplasmic transporter DctQ component</fullName>
    </submittedName>
</protein>
<name>A8F391_PSELT</name>
<evidence type="ECO:0000256" key="1">
    <source>
        <dbReference type="ARBA" id="ARBA00004429"/>
    </source>
</evidence>
<dbReference type="GO" id="GO:0022857">
    <property type="term" value="F:transmembrane transporter activity"/>
    <property type="evidence" value="ECO:0007669"/>
    <property type="project" value="TreeGrafter"/>
</dbReference>
<keyword evidence="3" id="KW-1003">Cell membrane</keyword>
<reference evidence="11 12" key="1">
    <citation type="submission" date="2007-08" db="EMBL/GenBank/DDBJ databases">
        <title>Complete sequence of Thermotoga lettingae TMO.</title>
        <authorList>
            <consortium name="US DOE Joint Genome Institute"/>
            <person name="Copeland A."/>
            <person name="Lucas S."/>
            <person name="Lapidus A."/>
            <person name="Barry K."/>
            <person name="Glavina del Rio T."/>
            <person name="Dalin E."/>
            <person name="Tice H."/>
            <person name="Pitluck S."/>
            <person name="Foster B."/>
            <person name="Bruce D."/>
            <person name="Schmutz J."/>
            <person name="Larimer F."/>
            <person name="Land M."/>
            <person name="Hauser L."/>
            <person name="Kyrpides N."/>
            <person name="Mikhailova N."/>
            <person name="Nelson K."/>
            <person name="Gogarten J.P."/>
            <person name="Noll K."/>
            <person name="Richardson P."/>
        </authorList>
    </citation>
    <scope>NUCLEOTIDE SEQUENCE [LARGE SCALE GENOMIC DNA]</scope>
    <source>
        <strain evidence="12">ATCC BAA-301 / DSM 14385 / NBRC 107922 / TMO</strain>
    </source>
</reference>
<dbReference type="GO" id="GO:0005886">
    <property type="term" value="C:plasma membrane"/>
    <property type="evidence" value="ECO:0007669"/>
    <property type="project" value="UniProtKB-SubCell"/>
</dbReference>
<dbReference type="EMBL" id="CP000812">
    <property type="protein sequence ID" value="ABV32625.1"/>
    <property type="molecule type" value="Genomic_DNA"/>
</dbReference>
<keyword evidence="7 9" id="KW-0472">Membrane</keyword>
<dbReference type="InterPro" id="IPR007387">
    <property type="entry name" value="TRAP_DctQ"/>
</dbReference>
<feature type="transmembrane region" description="Helical" evidence="9">
    <location>
        <begin position="42"/>
        <end position="63"/>
    </location>
</feature>
<dbReference type="RefSeq" id="WP_012002106.1">
    <property type="nucleotide sequence ID" value="NC_009828.1"/>
</dbReference>
<comment type="similarity">
    <text evidence="8">Belongs to the TRAP transporter small permease family.</text>
</comment>
<dbReference type="eggNOG" id="COG3090">
    <property type="taxonomic scope" value="Bacteria"/>
</dbReference>
<dbReference type="HOGENOM" id="CLU_086356_4_0_0"/>
<dbReference type="PANTHER" id="PTHR35011">
    <property type="entry name" value="2,3-DIKETO-L-GULONATE TRAP TRANSPORTER SMALL PERMEASE PROTEIN YIAM"/>
    <property type="match status" value="1"/>
</dbReference>